<evidence type="ECO:0000256" key="8">
    <source>
        <dbReference type="PROSITE-ProRule" id="PRU00703"/>
    </source>
</evidence>
<dbReference type="PANTHER" id="PTHR12112:SF22">
    <property type="entry name" value="MANGANESE-DEPENDENT INORGANIC PYROPHOSPHATASE-RELATED"/>
    <property type="match status" value="1"/>
</dbReference>
<dbReference type="NCBIfam" id="NF011443">
    <property type="entry name" value="PRK14869.1-5"/>
    <property type="match status" value="1"/>
</dbReference>
<evidence type="ECO:0000256" key="5">
    <source>
        <dbReference type="ARBA" id="ARBA00023211"/>
    </source>
</evidence>
<dbReference type="SMART" id="SM00116">
    <property type="entry name" value="CBS"/>
    <property type="match status" value="2"/>
</dbReference>
<reference evidence="10" key="1">
    <citation type="submission" date="2022-11" db="EMBL/GenBank/DDBJ databases">
        <title>Lacrimispora xylanolytica sy1, complete genome.</title>
        <authorList>
            <person name="Choi S."/>
        </authorList>
    </citation>
    <scope>NUCLEOTIDE SEQUENCE</scope>
    <source>
        <strain evidence="10">Sy1</strain>
    </source>
</reference>
<dbReference type="Pfam" id="PF00571">
    <property type="entry name" value="CBS"/>
    <property type="match status" value="2"/>
</dbReference>
<comment type="cofactor">
    <cofactor evidence="1">
        <name>Mn(2+)</name>
        <dbReference type="ChEBI" id="CHEBI:29035"/>
    </cofactor>
</comment>
<dbReference type="EMBL" id="CP113524">
    <property type="protein sequence ID" value="WAJ23889.1"/>
    <property type="molecule type" value="Genomic_DNA"/>
</dbReference>
<evidence type="ECO:0000256" key="6">
    <source>
        <dbReference type="ARBA" id="ARBA00032535"/>
    </source>
</evidence>
<evidence type="ECO:0000256" key="4">
    <source>
        <dbReference type="ARBA" id="ARBA00022801"/>
    </source>
</evidence>
<keyword evidence="4 10" id="KW-0378">Hydrolase</keyword>
<dbReference type="InterPro" id="IPR001667">
    <property type="entry name" value="DDH_dom"/>
</dbReference>
<proteinExistence type="predicted"/>
<dbReference type="Gene3D" id="3.40.1390.20">
    <property type="entry name" value="HprK N-terminal domain-like"/>
    <property type="match status" value="1"/>
</dbReference>
<dbReference type="InterPro" id="IPR038222">
    <property type="entry name" value="DHHA2_dom_sf"/>
</dbReference>
<evidence type="ECO:0000259" key="9">
    <source>
        <dbReference type="PROSITE" id="PS51371"/>
    </source>
</evidence>
<name>A0ABY7AB17_9FIRM</name>
<keyword evidence="8" id="KW-0129">CBS domain</keyword>
<dbReference type="SUPFAM" id="SSF75138">
    <property type="entry name" value="HprK N-terminal domain-like"/>
    <property type="match status" value="1"/>
</dbReference>
<evidence type="ECO:0000256" key="3">
    <source>
        <dbReference type="ARBA" id="ARBA00022723"/>
    </source>
</evidence>
<dbReference type="InterPro" id="IPR004097">
    <property type="entry name" value="DHHA2"/>
</dbReference>
<dbReference type="InterPro" id="IPR028979">
    <property type="entry name" value="Ser_kin/Pase_Hpr-like_N_sf"/>
</dbReference>
<dbReference type="Gene3D" id="3.10.310.20">
    <property type="entry name" value="DHHA2 domain"/>
    <property type="match status" value="1"/>
</dbReference>
<dbReference type="Pfam" id="PF07085">
    <property type="entry name" value="DRTGG"/>
    <property type="match status" value="1"/>
</dbReference>
<feature type="domain" description="CBS" evidence="9">
    <location>
        <begin position="257"/>
        <end position="314"/>
    </location>
</feature>
<organism evidence="10 11">
    <name type="scientific">Lacrimispora xylanolytica</name>
    <dbReference type="NCBI Taxonomy" id="29375"/>
    <lineage>
        <taxon>Bacteria</taxon>
        <taxon>Bacillati</taxon>
        <taxon>Bacillota</taxon>
        <taxon>Clostridia</taxon>
        <taxon>Lachnospirales</taxon>
        <taxon>Lachnospiraceae</taxon>
        <taxon>Lacrimispora</taxon>
    </lineage>
</organism>
<dbReference type="InterPro" id="IPR000644">
    <property type="entry name" value="CBS_dom"/>
</dbReference>
<dbReference type="RefSeq" id="WP_024837957.1">
    <property type="nucleotide sequence ID" value="NZ_CP113524.1"/>
</dbReference>
<dbReference type="SUPFAM" id="SSF54631">
    <property type="entry name" value="CBS-domain pair"/>
    <property type="match status" value="1"/>
</dbReference>
<accession>A0ABY7AB17</accession>
<dbReference type="SMART" id="SM01131">
    <property type="entry name" value="DHHA2"/>
    <property type="match status" value="1"/>
</dbReference>
<dbReference type="Pfam" id="PF02833">
    <property type="entry name" value="DHHA2"/>
    <property type="match status" value="1"/>
</dbReference>
<dbReference type="Pfam" id="PF01368">
    <property type="entry name" value="DHH"/>
    <property type="match status" value="1"/>
</dbReference>
<dbReference type="InterPro" id="IPR010766">
    <property type="entry name" value="DRTGG"/>
</dbReference>
<evidence type="ECO:0000256" key="2">
    <source>
        <dbReference type="ARBA" id="ARBA00012146"/>
    </source>
</evidence>
<protein>
    <recommendedName>
        <fullName evidence="2">inorganic diphosphatase</fullName>
        <ecNumber evidence="2">3.6.1.1</ecNumber>
    </recommendedName>
    <alternativeName>
        <fullName evidence="6">Pyrophosphate phospho-hydrolase</fullName>
    </alternativeName>
</protein>
<dbReference type="InterPro" id="IPR046342">
    <property type="entry name" value="CBS_dom_sf"/>
</dbReference>
<evidence type="ECO:0000313" key="11">
    <source>
        <dbReference type="Proteomes" id="UP001163115"/>
    </source>
</evidence>
<keyword evidence="5" id="KW-0464">Manganese</keyword>
<sequence length="556" mass="61818">MGDNHKNRKTIVIGHKNPDTDSICSAVSYANLKRIITGEDYQPGRAGRVNEETQFVLNYFGMEAPELIENVKTQVLDIEIRETRGVKKKLSLKKAWNLMQEANVVTIPAVTSDGILEGLITVGDIAKSYMNVYDSSILSKACTQYSNIVETLEGSLVVGDETAYFDKGKVLIAAANPDMMEYYISQGDLVILGNRYESQLCAIEMEAACIIVCEGAAVSMTIKKLAQERGCTVMTTPYDTYTAARLVNQSIPISYFMKTEGLITFEEEDYIDEIKDVMASKRHRDFPVLDKDGKYKGMISRRNLLGAKGKRLILVDHNERSQAVEGMENAEILEIIDHHRLGTVETIAPVFFRNQPVGCTATIVYQMYQENNVKIEPQIAGLLCSAIISDTLLFRSPTCTEADKKAALALADIAGIDADKYASCMFEAASNLKGKTDGEIFYQDFKKFSVGKIAFGVGQITSLNAKELEELEDRMIPYMVKAREEHGVDMMFFMLTNILTESTVLLCEGQGAKQMILRAFRTDNREDDQKEHVVSLPGVVSRKKQLIPSIVLAVQG</sequence>
<dbReference type="SUPFAM" id="SSF64182">
    <property type="entry name" value="DHH phosphoesterases"/>
    <property type="match status" value="1"/>
</dbReference>
<dbReference type="Gene3D" id="3.10.580.10">
    <property type="entry name" value="CBS-domain"/>
    <property type="match status" value="1"/>
</dbReference>
<gene>
    <name evidence="10" type="ORF">OW255_20455</name>
</gene>
<keyword evidence="3" id="KW-0479">Metal-binding</keyword>
<dbReference type="PROSITE" id="PS51371">
    <property type="entry name" value="CBS"/>
    <property type="match status" value="1"/>
</dbReference>
<dbReference type="EC" id="3.6.1.1" evidence="2"/>
<dbReference type="NCBIfam" id="NF011442">
    <property type="entry name" value="PRK14869.1-4"/>
    <property type="match status" value="1"/>
</dbReference>
<dbReference type="InterPro" id="IPR038763">
    <property type="entry name" value="DHH_sf"/>
</dbReference>
<keyword evidence="11" id="KW-1185">Reference proteome</keyword>
<evidence type="ECO:0000256" key="1">
    <source>
        <dbReference type="ARBA" id="ARBA00001936"/>
    </source>
</evidence>
<comment type="catalytic activity">
    <reaction evidence="7">
        <text>diphosphate + H2O = 2 phosphate + H(+)</text>
        <dbReference type="Rhea" id="RHEA:24576"/>
        <dbReference type="ChEBI" id="CHEBI:15377"/>
        <dbReference type="ChEBI" id="CHEBI:15378"/>
        <dbReference type="ChEBI" id="CHEBI:33019"/>
        <dbReference type="ChEBI" id="CHEBI:43474"/>
        <dbReference type="EC" id="3.6.1.1"/>
    </reaction>
</comment>
<dbReference type="Proteomes" id="UP001163115">
    <property type="component" value="Chromosome"/>
</dbReference>
<evidence type="ECO:0000256" key="7">
    <source>
        <dbReference type="ARBA" id="ARBA00047820"/>
    </source>
</evidence>
<dbReference type="PANTHER" id="PTHR12112">
    <property type="entry name" value="BNIP - RELATED"/>
    <property type="match status" value="1"/>
</dbReference>
<dbReference type="GO" id="GO:0004427">
    <property type="term" value="F:inorganic diphosphate phosphatase activity"/>
    <property type="evidence" value="ECO:0007669"/>
    <property type="project" value="UniProtKB-EC"/>
</dbReference>
<evidence type="ECO:0000313" key="10">
    <source>
        <dbReference type="EMBL" id="WAJ23889.1"/>
    </source>
</evidence>